<accession>A0A4Y7SHN0</accession>
<dbReference type="EMBL" id="QPFP01000118">
    <property type="protein sequence ID" value="TEB21198.1"/>
    <property type="molecule type" value="Genomic_DNA"/>
</dbReference>
<evidence type="ECO:0000313" key="1">
    <source>
        <dbReference type="EMBL" id="TEB21198.1"/>
    </source>
</evidence>
<proteinExistence type="predicted"/>
<evidence type="ECO:0000313" key="2">
    <source>
        <dbReference type="Proteomes" id="UP000298030"/>
    </source>
</evidence>
<organism evidence="1 2">
    <name type="scientific">Coprinellus micaceus</name>
    <name type="common">Glistening ink-cap mushroom</name>
    <name type="synonym">Coprinus micaceus</name>
    <dbReference type="NCBI Taxonomy" id="71717"/>
    <lineage>
        <taxon>Eukaryota</taxon>
        <taxon>Fungi</taxon>
        <taxon>Dikarya</taxon>
        <taxon>Basidiomycota</taxon>
        <taxon>Agaricomycotina</taxon>
        <taxon>Agaricomycetes</taxon>
        <taxon>Agaricomycetidae</taxon>
        <taxon>Agaricales</taxon>
        <taxon>Agaricineae</taxon>
        <taxon>Psathyrellaceae</taxon>
        <taxon>Coprinellus</taxon>
    </lineage>
</organism>
<gene>
    <name evidence="1" type="ORF">FA13DRAFT_1742289</name>
</gene>
<reference evidence="1 2" key="1">
    <citation type="journal article" date="2019" name="Nat. Ecol. Evol.">
        <title>Megaphylogeny resolves global patterns of mushroom evolution.</title>
        <authorList>
            <person name="Varga T."/>
            <person name="Krizsan K."/>
            <person name="Foldi C."/>
            <person name="Dima B."/>
            <person name="Sanchez-Garcia M."/>
            <person name="Sanchez-Ramirez S."/>
            <person name="Szollosi G.J."/>
            <person name="Szarkandi J.G."/>
            <person name="Papp V."/>
            <person name="Albert L."/>
            <person name="Andreopoulos W."/>
            <person name="Angelini C."/>
            <person name="Antonin V."/>
            <person name="Barry K.W."/>
            <person name="Bougher N.L."/>
            <person name="Buchanan P."/>
            <person name="Buyck B."/>
            <person name="Bense V."/>
            <person name="Catcheside P."/>
            <person name="Chovatia M."/>
            <person name="Cooper J."/>
            <person name="Damon W."/>
            <person name="Desjardin D."/>
            <person name="Finy P."/>
            <person name="Geml J."/>
            <person name="Haridas S."/>
            <person name="Hughes K."/>
            <person name="Justo A."/>
            <person name="Karasinski D."/>
            <person name="Kautmanova I."/>
            <person name="Kiss B."/>
            <person name="Kocsube S."/>
            <person name="Kotiranta H."/>
            <person name="LaButti K.M."/>
            <person name="Lechner B.E."/>
            <person name="Liimatainen K."/>
            <person name="Lipzen A."/>
            <person name="Lukacs Z."/>
            <person name="Mihaltcheva S."/>
            <person name="Morgado L.N."/>
            <person name="Niskanen T."/>
            <person name="Noordeloos M.E."/>
            <person name="Ohm R.A."/>
            <person name="Ortiz-Santana B."/>
            <person name="Ovrebo C."/>
            <person name="Racz N."/>
            <person name="Riley R."/>
            <person name="Savchenko A."/>
            <person name="Shiryaev A."/>
            <person name="Soop K."/>
            <person name="Spirin V."/>
            <person name="Szebenyi C."/>
            <person name="Tomsovsky M."/>
            <person name="Tulloss R.E."/>
            <person name="Uehling J."/>
            <person name="Grigoriev I.V."/>
            <person name="Vagvolgyi C."/>
            <person name="Papp T."/>
            <person name="Martin F.M."/>
            <person name="Miettinen O."/>
            <person name="Hibbett D.S."/>
            <person name="Nagy L.G."/>
        </authorList>
    </citation>
    <scope>NUCLEOTIDE SEQUENCE [LARGE SCALE GENOMIC DNA]</scope>
    <source>
        <strain evidence="1 2">FP101781</strain>
    </source>
</reference>
<keyword evidence="2" id="KW-1185">Reference proteome</keyword>
<dbReference type="Proteomes" id="UP000298030">
    <property type="component" value="Unassembled WGS sequence"/>
</dbReference>
<protein>
    <submittedName>
        <fullName evidence="1">Uncharacterized protein</fullName>
    </submittedName>
</protein>
<sequence>MVSSRFFVFGGQVDGEFFSGLWLFDLNSCEVYAYRSLRASCPLTLFTVRRRAAWELYEPSTTEKLARRMGQARIAFEDRITMYVVEPKTLG</sequence>
<dbReference type="AlphaFoldDB" id="A0A4Y7SHN0"/>
<dbReference type="OrthoDB" id="45365at2759"/>
<dbReference type="STRING" id="71717.A0A4Y7SHN0"/>
<feature type="non-terminal residue" evidence="1">
    <location>
        <position position="91"/>
    </location>
</feature>
<name>A0A4Y7SHN0_COPMI</name>
<comment type="caution">
    <text evidence="1">The sequence shown here is derived from an EMBL/GenBank/DDBJ whole genome shotgun (WGS) entry which is preliminary data.</text>
</comment>